<protein>
    <submittedName>
        <fullName evidence="2">Uncharacterized protein</fullName>
    </submittedName>
</protein>
<sequence>MIYRENIDAHTCWIACESQKYRDHVILTLSRKNKIQLFQKQVPTLPTVKKRGVGGTVDSESALGSAGTLLSWVRDRPQATWPGGGPESRRSPCGLT</sequence>
<dbReference type="EMBL" id="BLXT01002468">
    <property type="protein sequence ID" value="GFN94631.1"/>
    <property type="molecule type" value="Genomic_DNA"/>
</dbReference>
<organism evidence="2 3">
    <name type="scientific">Plakobranchus ocellatus</name>
    <dbReference type="NCBI Taxonomy" id="259542"/>
    <lineage>
        <taxon>Eukaryota</taxon>
        <taxon>Metazoa</taxon>
        <taxon>Spiralia</taxon>
        <taxon>Lophotrochozoa</taxon>
        <taxon>Mollusca</taxon>
        <taxon>Gastropoda</taxon>
        <taxon>Heterobranchia</taxon>
        <taxon>Euthyneura</taxon>
        <taxon>Panpulmonata</taxon>
        <taxon>Sacoglossa</taxon>
        <taxon>Placobranchoidea</taxon>
        <taxon>Plakobranchidae</taxon>
        <taxon>Plakobranchus</taxon>
    </lineage>
</organism>
<gene>
    <name evidence="2" type="ORF">PoB_002113700</name>
</gene>
<name>A0AAV3ZJA9_9GAST</name>
<accession>A0AAV3ZJA9</accession>
<proteinExistence type="predicted"/>
<evidence type="ECO:0000313" key="3">
    <source>
        <dbReference type="Proteomes" id="UP000735302"/>
    </source>
</evidence>
<dbReference type="AlphaFoldDB" id="A0AAV3ZJA9"/>
<comment type="caution">
    <text evidence="2">The sequence shown here is derived from an EMBL/GenBank/DDBJ whole genome shotgun (WGS) entry which is preliminary data.</text>
</comment>
<evidence type="ECO:0000313" key="2">
    <source>
        <dbReference type="EMBL" id="GFN94631.1"/>
    </source>
</evidence>
<dbReference type="Proteomes" id="UP000735302">
    <property type="component" value="Unassembled WGS sequence"/>
</dbReference>
<reference evidence="2 3" key="1">
    <citation type="journal article" date="2021" name="Elife">
        <title>Chloroplast acquisition without the gene transfer in kleptoplastic sea slugs, Plakobranchus ocellatus.</title>
        <authorList>
            <person name="Maeda T."/>
            <person name="Takahashi S."/>
            <person name="Yoshida T."/>
            <person name="Shimamura S."/>
            <person name="Takaki Y."/>
            <person name="Nagai Y."/>
            <person name="Toyoda A."/>
            <person name="Suzuki Y."/>
            <person name="Arimoto A."/>
            <person name="Ishii H."/>
            <person name="Satoh N."/>
            <person name="Nishiyama T."/>
            <person name="Hasebe M."/>
            <person name="Maruyama T."/>
            <person name="Minagawa J."/>
            <person name="Obokata J."/>
            <person name="Shigenobu S."/>
        </authorList>
    </citation>
    <scope>NUCLEOTIDE SEQUENCE [LARGE SCALE GENOMIC DNA]</scope>
</reference>
<evidence type="ECO:0000256" key="1">
    <source>
        <dbReference type="SAM" id="MobiDB-lite"/>
    </source>
</evidence>
<keyword evidence="3" id="KW-1185">Reference proteome</keyword>
<feature type="region of interest" description="Disordered" evidence="1">
    <location>
        <begin position="76"/>
        <end position="96"/>
    </location>
</feature>